<comment type="cofactor">
    <cofactor evidence="1">
        <name>Mg(2+)</name>
        <dbReference type="ChEBI" id="CHEBI:18420"/>
    </cofactor>
</comment>
<dbReference type="Pfam" id="PF00069">
    <property type="entry name" value="Pkinase"/>
    <property type="match status" value="1"/>
</dbReference>
<dbReference type="GO" id="GO:0000422">
    <property type="term" value="P:autophagy of mitochondrion"/>
    <property type="evidence" value="ECO:0007669"/>
    <property type="project" value="TreeGrafter"/>
</dbReference>
<evidence type="ECO:0000256" key="16">
    <source>
        <dbReference type="ARBA" id="ARBA00023128"/>
    </source>
</evidence>
<evidence type="ECO:0000256" key="13">
    <source>
        <dbReference type="ARBA" id="ARBA00022840"/>
    </source>
</evidence>
<keyword evidence="22" id="KW-1185">Reference proteome</keyword>
<comment type="caution">
    <text evidence="21">The sequence shown here is derived from an EMBL/GenBank/DDBJ whole genome shotgun (WGS) entry which is preliminary data.</text>
</comment>
<keyword evidence="11" id="KW-1000">Mitochondrion outer membrane</keyword>
<dbReference type="GO" id="GO:0005741">
    <property type="term" value="C:mitochondrial outer membrane"/>
    <property type="evidence" value="ECO:0007669"/>
    <property type="project" value="UniProtKB-SubCell"/>
</dbReference>
<evidence type="ECO:0000256" key="10">
    <source>
        <dbReference type="ARBA" id="ARBA00022777"/>
    </source>
</evidence>
<evidence type="ECO:0000256" key="12">
    <source>
        <dbReference type="ARBA" id="ARBA00022792"/>
    </source>
</evidence>
<dbReference type="AlphaFoldDB" id="A0A5N5SN31"/>
<dbReference type="SUPFAM" id="SSF56112">
    <property type="entry name" value="Protein kinase-like (PK-like)"/>
    <property type="match status" value="1"/>
</dbReference>
<dbReference type="SMART" id="SM00220">
    <property type="entry name" value="S_TKc"/>
    <property type="match status" value="1"/>
</dbReference>
<dbReference type="InterPro" id="IPR051511">
    <property type="entry name" value="MitoQC_Scaffold_Kinases"/>
</dbReference>
<evidence type="ECO:0000256" key="14">
    <source>
        <dbReference type="ARBA" id="ARBA00022842"/>
    </source>
</evidence>
<keyword evidence="13" id="KW-0067">ATP-binding</keyword>
<gene>
    <name evidence="21" type="primary">PINK1</name>
    <name evidence="21" type="ORF">Anas_10132</name>
</gene>
<keyword evidence="12" id="KW-0999">Mitochondrion inner membrane</keyword>
<evidence type="ECO:0000256" key="4">
    <source>
        <dbReference type="ARBA" id="ARBA00004572"/>
    </source>
</evidence>
<organism evidence="21 22">
    <name type="scientific">Armadillidium nasatum</name>
    <dbReference type="NCBI Taxonomy" id="96803"/>
    <lineage>
        <taxon>Eukaryota</taxon>
        <taxon>Metazoa</taxon>
        <taxon>Ecdysozoa</taxon>
        <taxon>Arthropoda</taxon>
        <taxon>Crustacea</taxon>
        <taxon>Multicrustacea</taxon>
        <taxon>Malacostraca</taxon>
        <taxon>Eumalacostraca</taxon>
        <taxon>Peracarida</taxon>
        <taxon>Isopoda</taxon>
        <taxon>Oniscidea</taxon>
        <taxon>Crinocheta</taxon>
        <taxon>Armadillidiidae</taxon>
        <taxon>Armadillidium</taxon>
    </lineage>
</organism>
<dbReference type="GO" id="GO:0046872">
    <property type="term" value="F:metal ion binding"/>
    <property type="evidence" value="ECO:0007669"/>
    <property type="project" value="UniProtKB-KW"/>
</dbReference>
<dbReference type="Proteomes" id="UP000326759">
    <property type="component" value="Unassembled WGS sequence"/>
</dbReference>
<dbReference type="EC" id="2.7.11.1" evidence="5"/>
<keyword evidence="7" id="KW-0808">Transferase</keyword>
<dbReference type="GO" id="GO:0005743">
    <property type="term" value="C:mitochondrial inner membrane"/>
    <property type="evidence" value="ECO:0007669"/>
    <property type="project" value="UniProtKB-SubCell"/>
</dbReference>
<dbReference type="PROSITE" id="PS00108">
    <property type="entry name" value="PROTEIN_KINASE_ST"/>
    <property type="match status" value="1"/>
</dbReference>
<name>A0A5N5SN31_9CRUS</name>
<keyword evidence="15" id="KW-0809">Transit peptide</keyword>
<dbReference type="InterPro" id="IPR000719">
    <property type="entry name" value="Prot_kinase_dom"/>
</dbReference>
<keyword evidence="14" id="KW-0460">Magnesium</keyword>
<evidence type="ECO:0000256" key="1">
    <source>
        <dbReference type="ARBA" id="ARBA00001946"/>
    </source>
</evidence>
<dbReference type="GO" id="GO:0005829">
    <property type="term" value="C:cytosol"/>
    <property type="evidence" value="ECO:0007669"/>
    <property type="project" value="UniProtKB-SubCell"/>
</dbReference>
<comment type="catalytic activity">
    <reaction evidence="18">
        <text>L-seryl-[protein] + ATP = O-phospho-L-seryl-[protein] + ADP + H(+)</text>
        <dbReference type="Rhea" id="RHEA:17989"/>
        <dbReference type="Rhea" id="RHEA-COMP:9863"/>
        <dbReference type="Rhea" id="RHEA-COMP:11604"/>
        <dbReference type="ChEBI" id="CHEBI:15378"/>
        <dbReference type="ChEBI" id="CHEBI:29999"/>
        <dbReference type="ChEBI" id="CHEBI:30616"/>
        <dbReference type="ChEBI" id="CHEBI:83421"/>
        <dbReference type="ChEBI" id="CHEBI:456216"/>
        <dbReference type="EC" id="2.7.11.1"/>
    </reaction>
</comment>
<evidence type="ECO:0000256" key="2">
    <source>
        <dbReference type="ARBA" id="ARBA00004434"/>
    </source>
</evidence>
<dbReference type="Gene3D" id="1.10.510.10">
    <property type="entry name" value="Transferase(Phosphotransferase) domain 1"/>
    <property type="match status" value="1"/>
</dbReference>
<keyword evidence="16" id="KW-0496">Mitochondrion</keyword>
<accession>A0A5N5SN31</accession>
<dbReference type="EMBL" id="SEYY01022601">
    <property type="protein sequence ID" value="KAB7495443.1"/>
    <property type="molecule type" value="Genomic_DNA"/>
</dbReference>
<evidence type="ECO:0000256" key="18">
    <source>
        <dbReference type="ARBA" id="ARBA00048679"/>
    </source>
</evidence>
<proteinExistence type="predicted"/>
<evidence type="ECO:0000256" key="15">
    <source>
        <dbReference type="ARBA" id="ARBA00022946"/>
    </source>
</evidence>
<evidence type="ECO:0000259" key="20">
    <source>
        <dbReference type="PROSITE" id="PS50011"/>
    </source>
</evidence>
<dbReference type="PROSITE" id="PS50011">
    <property type="entry name" value="PROTEIN_KINASE_DOM"/>
    <property type="match status" value="1"/>
</dbReference>
<evidence type="ECO:0000256" key="3">
    <source>
        <dbReference type="ARBA" id="ARBA00004514"/>
    </source>
</evidence>
<evidence type="ECO:0000256" key="6">
    <source>
        <dbReference type="ARBA" id="ARBA00022527"/>
    </source>
</evidence>
<protein>
    <recommendedName>
        <fullName evidence="5">non-specific serine/threonine protein kinase</fullName>
        <ecNumber evidence="5">2.7.11.1</ecNumber>
    </recommendedName>
</protein>
<evidence type="ECO:0000256" key="7">
    <source>
        <dbReference type="ARBA" id="ARBA00022679"/>
    </source>
</evidence>
<feature type="region of interest" description="Disordered" evidence="19">
    <location>
        <begin position="410"/>
        <end position="429"/>
    </location>
</feature>
<evidence type="ECO:0000256" key="5">
    <source>
        <dbReference type="ARBA" id="ARBA00012513"/>
    </source>
</evidence>
<keyword evidence="10 21" id="KW-0418">Kinase</keyword>
<reference evidence="21 22" key="1">
    <citation type="journal article" date="2019" name="PLoS Biol.">
        <title>Sex chromosomes control vertical transmission of feminizing Wolbachia symbionts in an isopod.</title>
        <authorList>
            <person name="Becking T."/>
            <person name="Chebbi M.A."/>
            <person name="Giraud I."/>
            <person name="Moumen B."/>
            <person name="Laverre T."/>
            <person name="Caubet Y."/>
            <person name="Peccoud J."/>
            <person name="Gilbert C."/>
            <person name="Cordaux R."/>
        </authorList>
    </citation>
    <scope>NUCLEOTIDE SEQUENCE [LARGE SCALE GENOMIC DNA]</scope>
    <source>
        <strain evidence="21">ANa2</strain>
        <tissue evidence="21">Whole body excluding digestive tract and cuticle</tissue>
    </source>
</reference>
<keyword evidence="8" id="KW-0479">Metal-binding</keyword>
<comment type="catalytic activity">
    <reaction evidence="17">
        <text>L-threonyl-[protein] + ATP = O-phospho-L-threonyl-[protein] + ADP + H(+)</text>
        <dbReference type="Rhea" id="RHEA:46608"/>
        <dbReference type="Rhea" id="RHEA-COMP:11060"/>
        <dbReference type="Rhea" id="RHEA-COMP:11605"/>
        <dbReference type="ChEBI" id="CHEBI:15378"/>
        <dbReference type="ChEBI" id="CHEBI:30013"/>
        <dbReference type="ChEBI" id="CHEBI:30616"/>
        <dbReference type="ChEBI" id="CHEBI:61977"/>
        <dbReference type="ChEBI" id="CHEBI:456216"/>
        <dbReference type="EC" id="2.7.11.1"/>
    </reaction>
</comment>
<dbReference type="GO" id="GO:0004674">
    <property type="term" value="F:protein serine/threonine kinase activity"/>
    <property type="evidence" value="ECO:0007669"/>
    <property type="project" value="UniProtKB-KW"/>
</dbReference>
<evidence type="ECO:0000256" key="11">
    <source>
        <dbReference type="ARBA" id="ARBA00022787"/>
    </source>
</evidence>
<evidence type="ECO:0000256" key="9">
    <source>
        <dbReference type="ARBA" id="ARBA00022741"/>
    </source>
</evidence>
<comment type="subcellular location">
    <subcellularLocation>
        <location evidence="3">Cytoplasm</location>
        <location evidence="3">Cytosol</location>
    </subcellularLocation>
    <subcellularLocation>
        <location evidence="2">Mitochondrion inner membrane</location>
        <topology evidence="2">Single-pass membrane protein</topology>
    </subcellularLocation>
    <subcellularLocation>
        <location evidence="4">Mitochondrion outer membrane</location>
        <topology evidence="4">Single-pass membrane protein</topology>
    </subcellularLocation>
</comment>
<feature type="domain" description="Protein kinase" evidence="20">
    <location>
        <begin position="340"/>
        <end position="744"/>
    </location>
</feature>
<evidence type="ECO:0000256" key="19">
    <source>
        <dbReference type="SAM" id="MobiDB-lite"/>
    </source>
</evidence>
<dbReference type="OrthoDB" id="1405469at2759"/>
<dbReference type="PANTHER" id="PTHR22972">
    <property type="entry name" value="SERINE/THREONINE PROTEIN KINASE"/>
    <property type="match status" value="1"/>
</dbReference>
<dbReference type="InterPro" id="IPR008271">
    <property type="entry name" value="Ser/Thr_kinase_AS"/>
</dbReference>
<dbReference type="GO" id="GO:0042981">
    <property type="term" value="P:regulation of apoptotic process"/>
    <property type="evidence" value="ECO:0007669"/>
    <property type="project" value="TreeGrafter"/>
</dbReference>
<evidence type="ECO:0000256" key="17">
    <source>
        <dbReference type="ARBA" id="ARBA00047899"/>
    </source>
</evidence>
<dbReference type="InterPro" id="IPR011009">
    <property type="entry name" value="Kinase-like_dom_sf"/>
</dbReference>
<dbReference type="GO" id="GO:0005524">
    <property type="term" value="F:ATP binding"/>
    <property type="evidence" value="ECO:0007669"/>
    <property type="project" value="UniProtKB-KW"/>
</dbReference>
<dbReference type="PANTHER" id="PTHR22972:SF7">
    <property type="entry name" value="SERINE_THREONINE-PROTEIN KINASE PINK1, MITOCHONDRIAL"/>
    <property type="match status" value="1"/>
</dbReference>
<keyword evidence="9" id="KW-0547">Nucleotide-binding</keyword>
<evidence type="ECO:0000313" key="21">
    <source>
        <dbReference type="EMBL" id="KAB7495443.1"/>
    </source>
</evidence>
<sequence>MISLKTIIEGVVEQGRRAILQATRAKINQAGNTKPPKLSEVQKDKVVCRPRPRGVSNQLSAIETKGSLLAANTTLSVASGPSGAIGGGIVKLLRPVTSRIVQGLVRRVSSPLWTEARRRSAKRLFGETAPYFALVGVTLVSGPERGLLTAQDEMEAICGDIREAISRAGWIYNPGFWKETKGSSFEEEISKKKGFSLADFEIGSFISKGSNAVVYAAKFIGKDTVQEGKVVEESLDSVSMDEVAEMTGENLNLASQVTNNSSNSAQAVEDVPSIAGVSYSPVTEPDDQIPALSCLKQNSSHFSEYAESIRADYDSEDTYSYEESNSPTLSEGNFDLRSTFHSLNSLNDGNFSSQSSLVSSNLKQRNSVSLCEDINLLLSSGGFQTNRTDDFRKLKKVKFKIDEKVEERLTEKNEEIQNESENQCQGPLSSSDNYPLAMKMMFNYEAESNAPAILTAMYKEMIPSKSIELDDVSALWKDRLLNSTTTLPPHPNIVNMPCVFVDKIPLLSEGLKLYPDALPKRINPSGYGRNMSLFCVMKRYDCTLTEYLHRHKPSIRTSVFLLTQMFEAVRHINKYSVAHRDLKADNILLCLNEGIESPHLVLSDFGCCLLDSYLSVAFSSYEADPRVGNAALMAPEIKSSTPGMFTWLNYSKSDLWAAGTIAYEIFGMENPFVSNRRSGLSSSKKILDSASYKEQELPRFPKTVPTEIRYLLQDILRRNPNRRPSPTVAATICQLSLWGPRKWLNRHMLSLPSHNEMRWLLCVSTKVLCEAGSVCTSKEMFDGNSDATTHDNDNHNPRERIAVGQLEYEIVSTFLKRVRYSDIIDAIKWIRAF</sequence>
<evidence type="ECO:0000256" key="8">
    <source>
        <dbReference type="ARBA" id="ARBA00022723"/>
    </source>
</evidence>
<evidence type="ECO:0000313" key="22">
    <source>
        <dbReference type="Proteomes" id="UP000326759"/>
    </source>
</evidence>
<keyword evidence="12" id="KW-0472">Membrane</keyword>
<feature type="compositionally biased region" description="Polar residues" evidence="19">
    <location>
        <begin position="419"/>
        <end position="429"/>
    </location>
</feature>
<keyword evidence="6" id="KW-0723">Serine/threonine-protein kinase</keyword>
<dbReference type="GO" id="GO:0090141">
    <property type="term" value="P:positive regulation of mitochondrial fission"/>
    <property type="evidence" value="ECO:0007669"/>
    <property type="project" value="TreeGrafter"/>
</dbReference>